<protein>
    <submittedName>
        <fullName evidence="1">Uncharacterized protein</fullName>
    </submittedName>
</protein>
<evidence type="ECO:0000313" key="2">
    <source>
        <dbReference type="Proteomes" id="UP000799436"/>
    </source>
</evidence>
<reference evidence="1" key="1">
    <citation type="journal article" date="2020" name="Stud. Mycol.">
        <title>101 Dothideomycetes genomes: a test case for predicting lifestyles and emergence of pathogens.</title>
        <authorList>
            <person name="Haridas S."/>
            <person name="Albert R."/>
            <person name="Binder M."/>
            <person name="Bloem J."/>
            <person name="Labutti K."/>
            <person name="Salamov A."/>
            <person name="Andreopoulos B."/>
            <person name="Baker S."/>
            <person name="Barry K."/>
            <person name="Bills G."/>
            <person name="Bluhm B."/>
            <person name="Cannon C."/>
            <person name="Castanera R."/>
            <person name="Culley D."/>
            <person name="Daum C."/>
            <person name="Ezra D."/>
            <person name="Gonzalez J."/>
            <person name="Henrissat B."/>
            <person name="Kuo A."/>
            <person name="Liang C."/>
            <person name="Lipzen A."/>
            <person name="Lutzoni F."/>
            <person name="Magnuson J."/>
            <person name="Mondo S."/>
            <person name="Nolan M."/>
            <person name="Ohm R."/>
            <person name="Pangilinan J."/>
            <person name="Park H.-J."/>
            <person name="Ramirez L."/>
            <person name="Alfaro M."/>
            <person name="Sun H."/>
            <person name="Tritt A."/>
            <person name="Yoshinaga Y."/>
            <person name="Zwiers L.-H."/>
            <person name="Turgeon B."/>
            <person name="Goodwin S."/>
            <person name="Spatafora J."/>
            <person name="Crous P."/>
            <person name="Grigoriev I."/>
        </authorList>
    </citation>
    <scope>NUCLEOTIDE SEQUENCE</scope>
    <source>
        <strain evidence="1">CBS 116005</strain>
    </source>
</reference>
<organism evidence="1 2">
    <name type="scientific">Teratosphaeria nubilosa</name>
    <dbReference type="NCBI Taxonomy" id="161662"/>
    <lineage>
        <taxon>Eukaryota</taxon>
        <taxon>Fungi</taxon>
        <taxon>Dikarya</taxon>
        <taxon>Ascomycota</taxon>
        <taxon>Pezizomycotina</taxon>
        <taxon>Dothideomycetes</taxon>
        <taxon>Dothideomycetidae</taxon>
        <taxon>Mycosphaerellales</taxon>
        <taxon>Teratosphaeriaceae</taxon>
        <taxon>Teratosphaeria</taxon>
    </lineage>
</organism>
<dbReference type="Proteomes" id="UP000799436">
    <property type="component" value="Unassembled WGS sequence"/>
</dbReference>
<accession>A0A6G1L9V4</accession>
<proteinExistence type="predicted"/>
<dbReference type="AlphaFoldDB" id="A0A6G1L9V4"/>
<sequence length="86" mass="9496">MFFHRTSCRKRCVKGLEQAIGFLLGYTGLAVNKLHGPTPLRHTCTVDNRRLSEPPLVSLSQSEGLHGSLLVTQPRSSETNQAMTDC</sequence>
<evidence type="ECO:0000313" key="1">
    <source>
        <dbReference type="EMBL" id="KAF2769004.1"/>
    </source>
</evidence>
<name>A0A6G1L9V4_9PEZI</name>
<gene>
    <name evidence="1" type="ORF">EJ03DRAFT_327779</name>
</gene>
<keyword evidence="2" id="KW-1185">Reference proteome</keyword>
<dbReference type="EMBL" id="ML995838">
    <property type="protein sequence ID" value="KAF2769004.1"/>
    <property type="molecule type" value="Genomic_DNA"/>
</dbReference>